<keyword evidence="2" id="KW-1185">Reference proteome</keyword>
<dbReference type="Proteomes" id="UP000015106">
    <property type="component" value="Chromosome 7"/>
</dbReference>
<reference evidence="1" key="3">
    <citation type="submission" date="2022-06" db="UniProtKB">
        <authorList>
            <consortium name="EnsemblPlants"/>
        </authorList>
    </citation>
    <scope>IDENTIFICATION</scope>
</reference>
<sequence>MAAMAWSSSWLEVLRSGSCSGGGWRQLVVEVCSPVIPTPSGALDPQVLLYGEELRRKHCLDQGQADDGGATGVVYLLGGVVVELRRHHDGFGSPDEIFCLGLPKRAAAASTS</sequence>
<evidence type="ECO:0000313" key="2">
    <source>
        <dbReference type="Proteomes" id="UP000015106"/>
    </source>
</evidence>
<reference evidence="2" key="1">
    <citation type="journal article" date="2013" name="Nature">
        <title>Draft genome of the wheat A-genome progenitor Triticum urartu.</title>
        <authorList>
            <person name="Ling H.Q."/>
            <person name="Zhao S."/>
            <person name="Liu D."/>
            <person name="Wang J."/>
            <person name="Sun H."/>
            <person name="Zhang C."/>
            <person name="Fan H."/>
            <person name="Li D."/>
            <person name="Dong L."/>
            <person name="Tao Y."/>
            <person name="Gao C."/>
            <person name="Wu H."/>
            <person name="Li Y."/>
            <person name="Cui Y."/>
            <person name="Guo X."/>
            <person name="Zheng S."/>
            <person name="Wang B."/>
            <person name="Yu K."/>
            <person name="Liang Q."/>
            <person name="Yang W."/>
            <person name="Lou X."/>
            <person name="Chen J."/>
            <person name="Feng M."/>
            <person name="Jian J."/>
            <person name="Zhang X."/>
            <person name="Luo G."/>
            <person name="Jiang Y."/>
            <person name="Liu J."/>
            <person name="Wang Z."/>
            <person name="Sha Y."/>
            <person name="Zhang B."/>
            <person name="Wu H."/>
            <person name="Tang D."/>
            <person name="Shen Q."/>
            <person name="Xue P."/>
            <person name="Zou S."/>
            <person name="Wang X."/>
            <person name="Liu X."/>
            <person name="Wang F."/>
            <person name="Yang Y."/>
            <person name="An X."/>
            <person name="Dong Z."/>
            <person name="Zhang K."/>
            <person name="Zhang X."/>
            <person name="Luo M.C."/>
            <person name="Dvorak J."/>
            <person name="Tong Y."/>
            <person name="Wang J."/>
            <person name="Yang H."/>
            <person name="Li Z."/>
            <person name="Wang D."/>
            <person name="Zhang A."/>
            <person name="Wang J."/>
        </authorList>
    </citation>
    <scope>NUCLEOTIDE SEQUENCE</scope>
    <source>
        <strain evidence="2">cv. G1812</strain>
    </source>
</reference>
<proteinExistence type="predicted"/>
<evidence type="ECO:0000313" key="1">
    <source>
        <dbReference type="EnsemblPlants" id="TuG1812G0700003914.01.T01.cds314187"/>
    </source>
</evidence>
<organism evidence="1 2">
    <name type="scientific">Triticum urartu</name>
    <name type="common">Red wild einkorn</name>
    <name type="synonym">Crithodium urartu</name>
    <dbReference type="NCBI Taxonomy" id="4572"/>
    <lineage>
        <taxon>Eukaryota</taxon>
        <taxon>Viridiplantae</taxon>
        <taxon>Streptophyta</taxon>
        <taxon>Embryophyta</taxon>
        <taxon>Tracheophyta</taxon>
        <taxon>Spermatophyta</taxon>
        <taxon>Magnoliopsida</taxon>
        <taxon>Liliopsida</taxon>
        <taxon>Poales</taxon>
        <taxon>Poaceae</taxon>
        <taxon>BOP clade</taxon>
        <taxon>Pooideae</taxon>
        <taxon>Triticodae</taxon>
        <taxon>Triticeae</taxon>
        <taxon>Triticinae</taxon>
        <taxon>Triticum</taxon>
    </lineage>
</organism>
<accession>A0A8R7R541</accession>
<dbReference type="AlphaFoldDB" id="A0A8R7R541"/>
<name>A0A8R7R541_TRIUA</name>
<dbReference type="Gramene" id="TuG1812G0700003914.01.T01">
    <property type="protein sequence ID" value="TuG1812G0700003914.01.T01.cds314187"/>
    <property type="gene ID" value="TuG1812G0700003914.01"/>
</dbReference>
<reference evidence="1" key="2">
    <citation type="submission" date="2018-03" db="EMBL/GenBank/DDBJ databases">
        <title>The Triticum urartu genome reveals the dynamic nature of wheat genome evolution.</title>
        <authorList>
            <person name="Ling H."/>
            <person name="Ma B."/>
            <person name="Shi X."/>
            <person name="Liu H."/>
            <person name="Dong L."/>
            <person name="Sun H."/>
            <person name="Cao Y."/>
            <person name="Gao Q."/>
            <person name="Zheng S."/>
            <person name="Li Y."/>
            <person name="Yu Y."/>
            <person name="Du H."/>
            <person name="Qi M."/>
            <person name="Li Y."/>
            <person name="Yu H."/>
            <person name="Cui Y."/>
            <person name="Wang N."/>
            <person name="Chen C."/>
            <person name="Wu H."/>
            <person name="Zhao Y."/>
            <person name="Zhang J."/>
            <person name="Li Y."/>
            <person name="Zhou W."/>
            <person name="Zhang B."/>
            <person name="Hu W."/>
            <person name="Eijk M."/>
            <person name="Tang J."/>
            <person name="Witsenboer H."/>
            <person name="Zhao S."/>
            <person name="Li Z."/>
            <person name="Zhang A."/>
            <person name="Wang D."/>
            <person name="Liang C."/>
        </authorList>
    </citation>
    <scope>NUCLEOTIDE SEQUENCE [LARGE SCALE GENOMIC DNA]</scope>
    <source>
        <strain evidence="1">cv. G1812</strain>
    </source>
</reference>
<dbReference type="EnsemblPlants" id="TuG1812G0700003914.01.T01">
    <property type="protein sequence ID" value="TuG1812G0700003914.01.T01.cds314187"/>
    <property type="gene ID" value="TuG1812G0700003914.01"/>
</dbReference>
<protein>
    <submittedName>
        <fullName evidence="1">Uncharacterized protein</fullName>
    </submittedName>
</protein>